<dbReference type="EMBL" id="CP144700">
    <property type="protein sequence ID" value="WVZ22287.1"/>
    <property type="molecule type" value="Genomic_DNA"/>
</dbReference>
<organism evidence="1 2">
    <name type="scientific">Vigna mungo</name>
    <name type="common">Black gram</name>
    <name type="synonym">Phaseolus mungo</name>
    <dbReference type="NCBI Taxonomy" id="3915"/>
    <lineage>
        <taxon>Eukaryota</taxon>
        <taxon>Viridiplantae</taxon>
        <taxon>Streptophyta</taxon>
        <taxon>Embryophyta</taxon>
        <taxon>Tracheophyta</taxon>
        <taxon>Spermatophyta</taxon>
        <taxon>Magnoliopsida</taxon>
        <taxon>eudicotyledons</taxon>
        <taxon>Gunneridae</taxon>
        <taxon>Pentapetalae</taxon>
        <taxon>rosids</taxon>
        <taxon>fabids</taxon>
        <taxon>Fabales</taxon>
        <taxon>Fabaceae</taxon>
        <taxon>Papilionoideae</taxon>
        <taxon>50 kb inversion clade</taxon>
        <taxon>NPAAA clade</taxon>
        <taxon>indigoferoid/millettioid clade</taxon>
        <taxon>Phaseoleae</taxon>
        <taxon>Vigna</taxon>
    </lineage>
</organism>
<keyword evidence="2" id="KW-1185">Reference proteome</keyword>
<dbReference type="Proteomes" id="UP001374535">
    <property type="component" value="Chromosome 1"/>
</dbReference>
<dbReference type="AlphaFoldDB" id="A0AAQ3P7L2"/>
<gene>
    <name evidence="1" type="ORF">V8G54_000831</name>
</gene>
<reference evidence="1 2" key="1">
    <citation type="journal article" date="2023" name="Life. Sci Alliance">
        <title>Evolutionary insights into 3D genome organization and epigenetic landscape of Vigna mungo.</title>
        <authorList>
            <person name="Junaid A."/>
            <person name="Singh B."/>
            <person name="Bhatia S."/>
        </authorList>
    </citation>
    <scope>NUCLEOTIDE SEQUENCE [LARGE SCALE GENOMIC DNA]</scope>
    <source>
        <strain evidence="1">Urdbean</strain>
    </source>
</reference>
<sequence>MLMLFRIMQSFPFRGTRAAASRARELPRWSLLSMNFFHESVALSYTFSLHPSWQSSAYSCPFRDMLGLRQPSTIPLLTGVQVSVSCAYDSHTTLRFDPSPFKNHVPL</sequence>
<protein>
    <submittedName>
        <fullName evidence="1">Uncharacterized protein</fullName>
    </submittedName>
</protein>
<proteinExistence type="predicted"/>
<evidence type="ECO:0000313" key="1">
    <source>
        <dbReference type="EMBL" id="WVZ22287.1"/>
    </source>
</evidence>
<name>A0AAQ3P7L2_VIGMU</name>
<evidence type="ECO:0000313" key="2">
    <source>
        <dbReference type="Proteomes" id="UP001374535"/>
    </source>
</evidence>
<accession>A0AAQ3P7L2</accession>